<organism evidence="1 2">
    <name type="scientific">Phytophthora oleae</name>
    <dbReference type="NCBI Taxonomy" id="2107226"/>
    <lineage>
        <taxon>Eukaryota</taxon>
        <taxon>Sar</taxon>
        <taxon>Stramenopiles</taxon>
        <taxon>Oomycota</taxon>
        <taxon>Peronosporomycetes</taxon>
        <taxon>Peronosporales</taxon>
        <taxon>Peronosporaceae</taxon>
        <taxon>Phytophthora</taxon>
    </lineage>
</organism>
<name>A0ABD3F8M6_9STRA</name>
<sequence length="328" mass="37894">MPMKIERGKMGPFNLVEAFQIKPFTTHQMIDFFKQIEGCYRFRDSTRQAIMEYSAGAPGVVGSLIQFLIDHCKYDQERHEWEHWLKIQNFSLDLHRYNWTYDKIRGDLQQLSESDWKLLGLLLKDDVRGYSAVFSPNRDKLVQMGVVTDGADSSELRFSSEMMRRLCLEAVPIREIDIDTSADDPLELLVVSLQFMKPALIREVKSGSSPSKVAFQFELYASIRGIFKTTNTSHSVLAEARDFYDSDNRRLDLIVSNRTKYGYELKSNVLRESAIKSAAQQAGGYRQLLNIDTMFLVKFLPQSHTVQRVYDVGYPDVKILYVFFPGYL</sequence>
<dbReference type="AlphaFoldDB" id="A0ABD3F8M6"/>
<comment type="caution">
    <text evidence="1">The sequence shown here is derived from an EMBL/GenBank/DDBJ whole genome shotgun (WGS) entry which is preliminary data.</text>
</comment>
<dbReference type="EMBL" id="JBIMZQ010000034">
    <property type="protein sequence ID" value="KAL3661854.1"/>
    <property type="molecule type" value="Genomic_DNA"/>
</dbReference>
<reference evidence="1 2" key="1">
    <citation type="submission" date="2024-09" db="EMBL/GenBank/DDBJ databases">
        <title>Genome sequencing and assembly of Phytophthora oleae, isolate VK10A, causative agent of rot of olive drupes.</title>
        <authorList>
            <person name="Conti Taguali S."/>
            <person name="Riolo M."/>
            <person name="La Spada F."/>
            <person name="Cacciola S.O."/>
            <person name="Dionisio G."/>
        </authorList>
    </citation>
    <scope>NUCLEOTIDE SEQUENCE [LARGE SCALE GENOMIC DNA]</scope>
    <source>
        <strain evidence="1 2">VK10A</strain>
    </source>
</reference>
<evidence type="ECO:0000313" key="2">
    <source>
        <dbReference type="Proteomes" id="UP001632037"/>
    </source>
</evidence>
<accession>A0ABD3F8M6</accession>
<proteinExistence type="predicted"/>
<gene>
    <name evidence="1" type="ORF">V7S43_013148</name>
</gene>
<protein>
    <submittedName>
        <fullName evidence="1">Uncharacterized protein</fullName>
    </submittedName>
</protein>
<dbReference type="Proteomes" id="UP001632037">
    <property type="component" value="Unassembled WGS sequence"/>
</dbReference>
<keyword evidence="2" id="KW-1185">Reference proteome</keyword>
<evidence type="ECO:0000313" key="1">
    <source>
        <dbReference type="EMBL" id="KAL3661854.1"/>
    </source>
</evidence>